<sequence>MSKEREKKIAAFLNKAGWGRAARAPLAGDASTRAYERLSGPEGPAVLMNAPAGPDGPPLEGSRKAYSAIAHLAEDCRPFVAVGEHLRALGLSAPRLLAHDMEAGLLLLEDLGDDLYGKAIETGKAGDGTRLDELYRAAIDALLLLHQASTPAALPLPGGSTYKVPSYDDAALAIETELLTDWYIPVKKGTALAAEEKDIYRGLWKKLFPKAVIGAPVLVLRDYHSPNLLWLGEREGAARAGMLDYQDAQAGSRAYDLVSLLQDARKDVPEAREEEMLAYYIDRAGKADTSFDEEAFRAAYAVLGAQRNAKIMGIFVRLWRRDGKPGYLAHLPRVSAYLERDLRHPVLSEMKAWLDTHVPAALRKEILQAE</sequence>
<evidence type="ECO:0000313" key="3">
    <source>
        <dbReference type="Proteomes" id="UP000028702"/>
    </source>
</evidence>
<dbReference type="RefSeq" id="WP_052379513.1">
    <property type="nucleotide sequence ID" value="NZ_BBIO01000017.1"/>
</dbReference>
<dbReference type="Gene3D" id="3.90.1200.10">
    <property type="match status" value="1"/>
</dbReference>
<dbReference type="InterPro" id="IPR002575">
    <property type="entry name" value="Aminoglycoside_PTrfase"/>
</dbReference>
<dbReference type="EMBL" id="BBIO01000017">
    <property type="protein sequence ID" value="GAK46312.1"/>
    <property type="molecule type" value="Genomic_DNA"/>
</dbReference>
<name>A0A081BE44_9HYPH</name>
<dbReference type="SUPFAM" id="SSF56112">
    <property type="entry name" value="Protein kinase-like (PK-like)"/>
    <property type="match status" value="1"/>
</dbReference>
<proteinExistence type="predicted"/>
<protein>
    <submittedName>
        <fullName evidence="2">Aminoglycoside phosphotransferase</fullName>
    </submittedName>
</protein>
<reference evidence="2 3" key="1">
    <citation type="submission" date="2014-07" db="EMBL/GenBank/DDBJ databases">
        <title>Tepidicaulis marinum gen. nov., sp. nov., a novel marine bacterium denitrifying nitrate to nitrous oxide strictly under microaerobic conditions.</title>
        <authorList>
            <person name="Takeuchi M."/>
            <person name="Yamagishi T."/>
            <person name="Kamagata Y."/>
            <person name="Oshima K."/>
            <person name="Hattori M."/>
            <person name="Katayama T."/>
            <person name="Hanada S."/>
            <person name="Tamaki H."/>
            <person name="Marumo K."/>
            <person name="Maeda H."/>
            <person name="Nedachi M."/>
            <person name="Iwasaki W."/>
            <person name="Suwa Y."/>
            <person name="Sakata S."/>
        </authorList>
    </citation>
    <scope>NUCLEOTIDE SEQUENCE [LARGE SCALE GENOMIC DNA]</scope>
    <source>
        <strain evidence="2 3">MA2</strain>
    </source>
</reference>
<dbReference type="STRING" id="1333998.M2A_2811"/>
<keyword evidence="3" id="KW-1185">Reference proteome</keyword>
<keyword evidence="2" id="KW-0808">Transferase</keyword>
<feature type="domain" description="Aminoglycoside phosphotransferase" evidence="1">
    <location>
        <begin position="25"/>
        <end position="285"/>
    </location>
</feature>
<accession>A0A081BE44</accession>
<evidence type="ECO:0000313" key="2">
    <source>
        <dbReference type="EMBL" id="GAK46312.1"/>
    </source>
</evidence>
<organism evidence="2 3">
    <name type="scientific">Tepidicaulis marinus</name>
    <dbReference type="NCBI Taxonomy" id="1333998"/>
    <lineage>
        <taxon>Bacteria</taxon>
        <taxon>Pseudomonadati</taxon>
        <taxon>Pseudomonadota</taxon>
        <taxon>Alphaproteobacteria</taxon>
        <taxon>Hyphomicrobiales</taxon>
        <taxon>Parvibaculaceae</taxon>
        <taxon>Tepidicaulis</taxon>
    </lineage>
</organism>
<dbReference type="Pfam" id="PF01636">
    <property type="entry name" value="APH"/>
    <property type="match status" value="1"/>
</dbReference>
<comment type="caution">
    <text evidence="2">The sequence shown here is derived from an EMBL/GenBank/DDBJ whole genome shotgun (WGS) entry which is preliminary data.</text>
</comment>
<dbReference type="InterPro" id="IPR011009">
    <property type="entry name" value="Kinase-like_dom_sf"/>
</dbReference>
<dbReference type="Gene3D" id="3.30.200.20">
    <property type="entry name" value="Phosphorylase Kinase, domain 1"/>
    <property type="match status" value="1"/>
</dbReference>
<dbReference type="Proteomes" id="UP000028702">
    <property type="component" value="Unassembled WGS sequence"/>
</dbReference>
<evidence type="ECO:0000259" key="1">
    <source>
        <dbReference type="Pfam" id="PF01636"/>
    </source>
</evidence>
<dbReference type="GO" id="GO:0016740">
    <property type="term" value="F:transferase activity"/>
    <property type="evidence" value="ECO:0007669"/>
    <property type="project" value="UniProtKB-KW"/>
</dbReference>
<gene>
    <name evidence="2" type="ORF">M2A_2811</name>
</gene>
<dbReference type="eggNOG" id="COG3178">
    <property type="taxonomic scope" value="Bacteria"/>
</dbReference>
<dbReference type="AlphaFoldDB" id="A0A081BE44"/>